<evidence type="ECO:0000313" key="2">
    <source>
        <dbReference type="EMBL" id="KAG5616661.1"/>
    </source>
</evidence>
<proteinExistence type="predicted"/>
<organism evidence="2 3">
    <name type="scientific">Solanum commersonii</name>
    <name type="common">Commerson's wild potato</name>
    <name type="synonym">Commerson's nightshade</name>
    <dbReference type="NCBI Taxonomy" id="4109"/>
    <lineage>
        <taxon>Eukaryota</taxon>
        <taxon>Viridiplantae</taxon>
        <taxon>Streptophyta</taxon>
        <taxon>Embryophyta</taxon>
        <taxon>Tracheophyta</taxon>
        <taxon>Spermatophyta</taxon>
        <taxon>Magnoliopsida</taxon>
        <taxon>eudicotyledons</taxon>
        <taxon>Gunneridae</taxon>
        <taxon>Pentapetalae</taxon>
        <taxon>asterids</taxon>
        <taxon>lamiids</taxon>
        <taxon>Solanales</taxon>
        <taxon>Solanaceae</taxon>
        <taxon>Solanoideae</taxon>
        <taxon>Solaneae</taxon>
        <taxon>Solanum</taxon>
    </lineage>
</organism>
<feature type="compositionally biased region" description="Polar residues" evidence="1">
    <location>
        <begin position="1"/>
        <end position="21"/>
    </location>
</feature>
<name>A0A9J5ZWD0_SOLCO</name>
<protein>
    <submittedName>
        <fullName evidence="2">Uncharacterized protein</fullName>
    </submittedName>
</protein>
<feature type="region of interest" description="Disordered" evidence="1">
    <location>
        <begin position="1"/>
        <end position="36"/>
    </location>
</feature>
<comment type="caution">
    <text evidence="2">The sequence shown here is derived from an EMBL/GenBank/DDBJ whole genome shotgun (WGS) entry which is preliminary data.</text>
</comment>
<dbReference type="Proteomes" id="UP000824120">
    <property type="component" value="Chromosome 3"/>
</dbReference>
<keyword evidence="3" id="KW-1185">Reference proteome</keyword>
<accession>A0A9J5ZWD0</accession>
<reference evidence="2 3" key="1">
    <citation type="submission" date="2020-09" db="EMBL/GenBank/DDBJ databases">
        <title>De no assembly of potato wild relative species, Solanum commersonii.</title>
        <authorList>
            <person name="Cho K."/>
        </authorList>
    </citation>
    <scope>NUCLEOTIDE SEQUENCE [LARGE SCALE GENOMIC DNA]</scope>
    <source>
        <strain evidence="2">LZ3.2</strain>
        <tissue evidence="2">Leaf</tissue>
    </source>
</reference>
<evidence type="ECO:0000313" key="3">
    <source>
        <dbReference type="Proteomes" id="UP000824120"/>
    </source>
</evidence>
<evidence type="ECO:0000256" key="1">
    <source>
        <dbReference type="SAM" id="MobiDB-lite"/>
    </source>
</evidence>
<dbReference type="EMBL" id="JACXVP010000003">
    <property type="protein sequence ID" value="KAG5616661.1"/>
    <property type="molecule type" value="Genomic_DNA"/>
</dbReference>
<sequence length="68" mass="7760">MKKNQSIFKSNKESPLSSKSNVVKIPQKRGRKTTPSIFRPSLPKYVGSEQIDTLICMCYGIWVIRSKT</sequence>
<gene>
    <name evidence="2" type="ORF">H5410_016485</name>
</gene>
<dbReference type="AlphaFoldDB" id="A0A9J5ZWD0"/>